<dbReference type="EMBL" id="JACXVP010000004">
    <property type="protein sequence ID" value="KAG5608044.1"/>
    <property type="molecule type" value="Genomic_DNA"/>
</dbReference>
<comment type="caution">
    <text evidence="1">The sequence shown here is derived from an EMBL/GenBank/DDBJ whole genome shotgun (WGS) entry which is preliminary data.</text>
</comment>
<proteinExistence type="predicted"/>
<dbReference type="Proteomes" id="UP000824120">
    <property type="component" value="Chromosome 4"/>
</dbReference>
<dbReference type="AlphaFoldDB" id="A0A9J5Z9A6"/>
<keyword evidence="2" id="KW-1185">Reference proteome</keyword>
<accession>A0A9J5Z9A6</accession>
<protein>
    <submittedName>
        <fullName evidence="1">Uncharacterized protein</fullName>
    </submittedName>
</protein>
<name>A0A9J5Z9A6_SOLCO</name>
<reference evidence="1 2" key="1">
    <citation type="submission" date="2020-09" db="EMBL/GenBank/DDBJ databases">
        <title>De no assembly of potato wild relative species, Solanum commersonii.</title>
        <authorList>
            <person name="Cho K."/>
        </authorList>
    </citation>
    <scope>NUCLEOTIDE SEQUENCE [LARGE SCALE GENOMIC DNA]</scope>
    <source>
        <strain evidence="1">LZ3.2</strain>
        <tissue evidence="1">Leaf</tissue>
    </source>
</reference>
<evidence type="ECO:0000313" key="2">
    <source>
        <dbReference type="Proteomes" id="UP000824120"/>
    </source>
</evidence>
<sequence>MKIGTNESHAAETLDLDQCHRVRRRSSNECKPQTMQVGDVLRQLNDVCRPRQCGQAISNVD</sequence>
<evidence type="ECO:0000313" key="1">
    <source>
        <dbReference type="EMBL" id="KAG5608044.1"/>
    </source>
</evidence>
<organism evidence="1 2">
    <name type="scientific">Solanum commersonii</name>
    <name type="common">Commerson's wild potato</name>
    <name type="synonym">Commerson's nightshade</name>
    <dbReference type="NCBI Taxonomy" id="4109"/>
    <lineage>
        <taxon>Eukaryota</taxon>
        <taxon>Viridiplantae</taxon>
        <taxon>Streptophyta</taxon>
        <taxon>Embryophyta</taxon>
        <taxon>Tracheophyta</taxon>
        <taxon>Spermatophyta</taxon>
        <taxon>Magnoliopsida</taxon>
        <taxon>eudicotyledons</taxon>
        <taxon>Gunneridae</taxon>
        <taxon>Pentapetalae</taxon>
        <taxon>asterids</taxon>
        <taxon>lamiids</taxon>
        <taxon>Solanales</taxon>
        <taxon>Solanaceae</taxon>
        <taxon>Solanoideae</taxon>
        <taxon>Solaneae</taxon>
        <taxon>Solanum</taxon>
    </lineage>
</organism>
<gene>
    <name evidence="1" type="ORF">H5410_019325</name>
</gene>